<name>A0A5M6CPE6_9BACT</name>
<proteinExistence type="predicted"/>
<accession>A0A5M6CPE6</accession>
<dbReference type="InterPro" id="IPR038636">
    <property type="entry name" value="Wzi_sf"/>
</dbReference>
<dbReference type="RefSeq" id="WP_150031420.1">
    <property type="nucleotide sequence ID" value="NZ_VWSH01000001.1"/>
</dbReference>
<dbReference type="Proteomes" id="UP000323632">
    <property type="component" value="Unassembled WGS sequence"/>
</dbReference>
<reference evidence="1 2" key="1">
    <citation type="submission" date="2019-09" db="EMBL/GenBank/DDBJ databases">
        <title>Genome sequence and assembly of Taibaiella sp.</title>
        <authorList>
            <person name="Chhetri G."/>
        </authorList>
    </citation>
    <scope>NUCLEOTIDE SEQUENCE [LARGE SCALE GENOMIC DNA]</scope>
    <source>
        <strain evidence="1 2">KVB11</strain>
    </source>
</reference>
<dbReference type="EMBL" id="VWSH01000001">
    <property type="protein sequence ID" value="KAA5536843.1"/>
    <property type="molecule type" value="Genomic_DNA"/>
</dbReference>
<evidence type="ECO:0008006" key="3">
    <source>
        <dbReference type="Google" id="ProtNLM"/>
    </source>
</evidence>
<protein>
    <recommendedName>
        <fullName evidence="3">Capsule assembly Wzi family protein</fullName>
    </recommendedName>
</protein>
<evidence type="ECO:0000313" key="2">
    <source>
        <dbReference type="Proteomes" id="UP000323632"/>
    </source>
</evidence>
<sequence>MKKFLFLTFFYCTGIFIAQGQETFIPFGSDEYHLLDRMETRSGDLSDELFMNTQPVSRMNAVNFLFEGKTNFYNAGLTNVDFYNINRAISISGEWKQPDGDGAIDSKHPVLNTFYRKEPDLINYNKNGVFIAVNPILSFMGTYDKDGVRKSLINTTQGAEIRGKIKNAVGFYFSATNNYEEVPGYVNDWIAKYNAIPGAGNYKASGNGYQYLKFRGYANIPLIPEHISLTLGYDQHFLGDGYRSLFLSDFSEGAAFASINTKIWKFNYQNLYMMLKPQSAMPGELPTVGNKYATVHFLSLNATRWLNIGLFESVTFSRNGSYPAGYLNPIIFYRAVERANGSPDKVSIGFSTKAIIAKHVQLYSQLLINEFTTGELFKGNGYWANKWAIQFGAKYFDAFGIPNLDLQVETNIIRPYTYQHYENLEGRNTSISNFTSYNQSLAHPLGAGLAEIIGIINYQPVPRLNIGAKAMFYKQGIDTNGTNVGSNLLLNYMTRTADYGIKLINGPESTCTLFDLHLAYELRPRLYIDLSGTYRKFTVENDILPENKTLYFTAGLRLNLARRNYTQF</sequence>
<dbReference type="Gene3D" id="2.40.160.130">
    <property type="entry name" value="Capsule assembly protein Wzi"/>
    <property type="match status" value="1"/>
</dbReference>
<dbReference type="AlphaFoldDB" id="A0A5M6CPE6"/>
<organism evidence="1 2">
    <name type="scientific">Taibaiella lutea</name>
    <dbReference type="NCBI Taxonomy" id="2608001"/>
    <lineage>
        <taxon>Bacteria</taxon>
        <taxon>Pseudomonadati</taxon>
        <taxon>Bacteroidota</taxon>
        <taxon>Chitinophagia</taxon>
        <taxon>Chitinophagales</taxon>
        <taxon>Chitinophagaceae</taxon>
        <taxon>Taibaiella</taxon>
    </lineage>
</organism>
<evidence type="ECO:0000313" key="1">
    <source>
        <dbReference type="EMBL" id="KAA5536843.1"/>
    </source>
</evidence>
<keyword evidence="2" id="KW-1185">Reference proteome</keyword>
<comment type="caution">
    <text evidence="1">The sequence shown here is derived from an EMBL/GenBank/DDBJ whole genome shotgun (WGS) entry which is preliminary data.</text>
</comment>
<gene>
    <name evidence="1" type="ORF">F0919_04000</name>
</gene>